<dbReference type="Proteomes" id="UP000696573">
    <property type="component" value="Unassembled WGS sequence"/>
</dbReference>
<reference evidence="1" key="1">
    <citation type="submission" date="2021-10" db="EMBL/GenBank/DDBJ databases">
        <authorList>
            <person name="Piombo E."/>
        </authorList>
    </citation>
    <scope>NUCLEOTIDE SEQUENCE</scope>
</reference>
<dbReference type="EMBL" id="CABFNQ020000642">
    <property type="protein sequence ID" value="CAH0020309.1"/>
    <property type="molecule type" value="Genomic_DNA"/>
</dbReference>
<name>A0A9N9VCK9_9HYPO</name>
<organism evidence="1 2">
    <name type="scientific">Clonostachys rhizophaga</name>
    <dbReference type="NCBI Taxonomy" id="160324"/>
    <lineage>
        <taxon>Eukaryota</taxon>
        <taxon>Fungi</taxon>
        <taxon>Dikarya</taxon>
        <taxon>Ascomycota</taxon>
        <taxon>Pezizomycotina</taxon>
        <taxon>Sordariomycetes</taxon>
        <taxon>Hypocreomycetidae</taxon>
        <taxon>Hypocreales</taxon>
        <taxon>Bionectriaceae</taxon>
        <taxon>Clonostachys</taxon>
    </lineage>
</organism>
<dbReference type="OrthoDB" id="1577640at2759"/>
<dbReference type="PANTHER" id="PTHR38886:SF1">
    <property type="entry name" value="NACHT-NTPASE AND P-LOOP NTPASES N-TERMINAL DOMAIN-CONTAINING PROTEIN"/>
    <property type="match status" value="1"/>
</dbReference>
<comment type="caution">
    <text evidence="1">The sequence shown here is derived from an EMBL/GenBank/DDBJ whole genome shotgun (WGS) entry which is preliminary data.</text>
</comment>
<protein>
    <submittedName>
        <fullName evidence="1">Uncharacterized protein</fullName>
    </submittedName>
</protein>
<accession>A0A9N9VCK9</accession>
<evidence type="ECO:0000313" key="1">
    <source>
        <dbReference type="EMBL" id="CAH0020309.1"/>
    </source>
</evidence>
<keyword evidence="2" id="KW-1185">Reference proteome</keyword>
<gene>
    <name evidence="1" type="ORF">CRHIZ90672A_00013809</name>
</gene>
<dbReference type="PANTHER" id="PTHR38886">
    <property type="entry name" value="SESA DOMAIN-CONTAINING PROTEIN"/>
    <property type="match status" value="1"/>
</dbReference>
<dbReference type="AlphaFoldDB" id="A0A9N9VCK9"/>
<proteinExistence type="predicted"/>
<sequence>MSFGVGVGDFITVFELVNKARKDSQSAPSQSKDISKEVRSLSIVLSDVEVTASETELDTYQRSDLQHLVSSCQDVLETLEETLDKYRDLHSGNGKLRSRVERVSKRVKWEPDDVRELRERITLNTTLLNTFLGGISR</sequence>
<evidence type="ECO:0000313" key="2">
    <source>
        <dbReference type="Proteomes" id="UP000696573"/>
    </source>
</evidence>